<evidence type="ECO:0000313" key="2">
    <source>
        <dbReference type="EMBL" id="KAA6382505.1"/>
    </source>
</evidence>
<dbReference type="EMBL" id="SNRW01006747">
    <property type="protein sequence ID" value="KAA6382505.1"/>
    <property type="molecule type" value="Genomic_DNA"/>
</dbReference>
<evidence type="ECO:0000259" key="1">
    <source>
        <dbReference type="PROSITE" id="PS51293"/>
    </source>
</evidence>
<dbReference type="Proteomes" id="UP000324800">
    <property type="component" value="Unassembled WGS sequence"/>
</dbReference>
<dbReference type="SMART" id="SM00717">
    <property type="entry name" value="SANT"/>
    <property type="match status" value="2"/>
</dbReference>
<sequence>MVQKWSDEEIDRLRHLIVIYPYDFQYIKQFFFTKSLTDIIFMFNKMKHEDGEDFDDYIRRYYDFRGINELSAIIIPNRFPIKKNPHKYSKDQTRLVYNIANINSAKVIVQISCPRSQISPLQLKQFAQEAKWKQIIQQHKLLMSEIRSQDGIPRRAKKVFLFKGVANIPKSLSQQNINVDIIHNPNVDFHNEHIHMVQKWSDEEIDRLRHLIVIYPYDFQYIKQFFFTKSLTDIIFMFNKMKHEDGEDFDDYIRRYYDFRGINELSAIIIPNRFPIKKNPHKYSKDQTSINILDLDILSSSSTPSPINSQSPIPSISSSPFFQENKFYYEDQWVLRMNKIQDYSFLNEGWRRQPKHITKMTDQQLVRLKVLTSFEYLNSRLHSAPAQFDVYQLPNIFSPFFDPIHSSMIHAMCAAQEKEKDITPLAESVARKSGGAKKYLA</sequence>
<reference evidence="2 3" key="1">
    <citation type="submission" date="2019-03" db="EMBL/GenBank/DDBJ databases">
        <title>Single cell metagenomics reveals metabolic interactions within the superorganism composed of flagellate Streblomastix strix and complex community of Bacteroidetes bacteria on its surface.</title>
        <authorList>
            <person name="Treitli S.C."/>
            <person name="Kolisko M."/>
            <person name="Husnik F."/>
            <person name="Keeling P."/>
            <person name="Hampl V."/>
        </authorList>
    </citation>
    <scope>NUCLEOTIDE SEQUENCE [LARGE SCALE GENOMIC DNA]</scope>
    <source>
        <strain evidence="2">ST1C</strain>
    </source>
</reference>
<organism evidence="2 3">
    <name type="scientific">Streblomastix strix</name>
    <dbReference type="NCBI Taxonomy" id="222440"/>
    <lineage>
        <taxon>Eukaryota</taxon>
        <taxon>Metamonada</taxon>
        <taxon>Preaxostyla</taxon>
        <taxon>Oxymonadida</taxon>
        <taxon>Streblomastigidae</taxon>
        <taxon>Streblomastix</taxon>
    </lineage>
</organism>
<dbReference type="PROSITE" id="PS51293">
    <property type="entry name" value="SANT"/>
    <property type="match status" value="1"/>
</dbReference>
<evidence type="ECO:0000313" key="3">
    <source>
        <dbReference type="Proteomes" id="UP000324800"/>
    </source>
</evidence>
<dbReference type="InterPro" id="IPR009057">
    <property type="entry name" value="Homeodomain-like_sf"/>
</dbReference>
<dbReference type="SUPFAM" id="SSF46689">
    <property type="entry name" value="Homeodomain-like"/>
    <property type="match status" value="2"/>
</dbReference>
<dbReference type="AlphaFoldDB" id="A0A5J4VJ51"/>
<dbReference type="InterPro" id="IPR001005">
    <property type="entry name" value="SANT/Myb"/>
</dbReference>
<accession>A0A5J4VJ51</accession>
<feature type="domain" description="SANT" evidence="1">
    <location>
        <begin position="1"/>
        <end position="51"/>
    </location>
</feature>
<comment type="caution">
    <text evidence="2">The sequence shown here is derived from an EMBL/GenBank/DDBJ whole genome shotgun (WGS) entry which is preliminary data.</text>
</comment>
<dbReference type="InterPro" id="IPR017884">
    <property type="entry name" value="SANT_dom"/>
</dbReference>
<protein>
    <recommendedName>
        <fullName evidence="1">SANT domain-containing protein</fullName>
    </recommendedName>
</protein>
<proteinExistence type="predicted"/>
<name>A0A5J4VJ51_9EUKA</name>
<gene>
    <name evidence="2" type="ORF">EZS28_021969</name>
</gene>